<dbReference type="SUPFAM" id="SSF46689">
    <property type="entry name" value="Homeodomain-like"/>
    <property type="match status" value="1"/>
</dbReference>
<proteinExistence type="predicted"/>
<keyword evidence="1" id="KW-0805">Transcription regulation</keyword>
<dbReference type="PANTHER" id="PTHR30055">
    <property type="entry name" value="HTH-TYPE TRANSCRIPTIONAL REGULATOR RUTR"/>
    <property type="match status" value="1"/>
</dbReference>
<sequence length="219" mass="23277">MPESRRRPGPRGDVDVRTLLVDTAEELFGSTSVDAVSLRSIARAAEVAPGALTHHFSSKWALVVAVVRRRSDPLGAELLRRLRHLRDQEQTPSASDLVDAILPPVADVLNLDPKGGLHWLKTLNSLALRGSSIWATQLSGDKFGPDGGVADLFLAVAARALPELSDEQRRQRAVIAMFSMLAALAGADLPGYGSPLGADGVDPDFLLQLAAFTSAGLQS</sequence>
<evidence type="ECO:0000256" key="2">
    <source>
        <dbReference type="ARBA" id="ARBA00023125"/>
    </source>
</evidence>
<keyword evidence="7" id="KW-1185">Reference proteome</keyword>
<accession>A0ABQ4V2B5</accession>
<dbReference type="InterPro" id="IPR001647">
    <property type="entry name" value="HTH_TetR"/>
</dbReference>
<dbReference type="PANTHER" id="PTHR30055:SF234">
    <property type="entry name" value="HTH-TYPE TRANSCRIPTIONAL REGULATOR BETI"/>
    <property type="match status" value="1"/>
</dbReference>
<dbReference type="PROSITE" id="PS01081">
    <property type="entry name" value="HTH_TETR_1"/>
    <property type="match status" value="1"/>
</dbReference>
<dbReference type="Proteomes" id="UP001060504">
    <property type="component" value="Unassembled WGS sequence"/>
</dbReference>
<dbReference type="InterPro" id="IPR050109">
    <property type="entry name" value="HTH-type_TetR-like_transc_reg"/>
</dbReference>
<feature type="DNA-binding region" description="H-T-H motif" evidence="4">
    <location>
        <begin position="37"/>
        <end position="56"/>
    </location>
</feature>
<dbReference type="Gene3D" id="1.10.357.10">
    <property type="entry name" value="Tetracycline Repressor, domain 2"/>
    <property type="match status" value="1"/>
</dbReference>
<evidence type="ECO:0000256" key="4">
    <source>
        <dbReference type="PROSITE-ProRule" id="PRU00335"/>
    </source>
</evidence>
<dbReference type="PRINTS" id="PR00455">
    <property type="entry name" value="HTHTETR"/>
</dbReference>
<reference evidence="6 7" key="1">
    <citation type="submission" date="2021-08" db="EMBL/GenBank/DDBJ databases">
        <title>Draft genome sequence of Mycolicibacterium sp. NGTWS1702 strain.</title>
        <authorList>
            <person name="Matsumoto M."/>
            <person name="Tang B.C.C."/>
            <person name="Machida Y."/>
            <person name="Matoyama H."/>
            <person name="Kishihara T."/>
            <person name="Sato S."/>
            <person name="Kondo I."/>
            <person name="Sano M."/>
            <person name="Kato G."/>
        </authorList>
    </citation>
    <scope>NUCLEOTIDE SEQUENCE [LARGE SCALE GENOMIC DNA]</scope>
    <source>
        <strain evidence="6 7">NGTWSNA01</strain>
    </source>
</reference>
<dbReference type="InterPro" id="IPR009057">
    <property type="entry name" value="Homeodomain-like_sf"/>
</dbReference>
<evidence type="ECO:0000256" key="3">
    <source>
        <dbReference type="ARBA" id="ARBA00023163"/>
    </source>
</evidence>
<dbReference type="PROSITE" id="PS50977">
    <property type="entry name" value="HTH_TETR_2"/>
    <property type="match status" value="1"/>
</dbReference>
<evidence type="ECO:0000259" key="5">
    <source>
        <dbReference type="PROSITE" id="PS50977"/>
    </source>
</evidence>
<gene>
    <name evidence="6" type="ORF">NGTWS1702_00280</name>
</gene>
<protein>
    <recommendedName>
        <fullName evidence="5">HTH tetR-type domain-containing protein</fullName>
    </recommendedName>
</protein>
<dbReference type="EMBL" id="BPRH01000030">
    <property type="protein sequence ID" value="GJF08052.1"/>
    <property type="molecule type" value="Genomic_DNA"/>
</dbReference>
<evidence type="ECO:0000256" key="1">
    <source>
        <dbReference type="ARBA" id="ARBA00023015"/>
    </source>
</evidence>
<feature type="domain" description="HTH tetR-type" evidence="5">
    <location>
        <begin position="14"/>
        <end position="74"/>
    </location>
</feature>
<keyword evidence="3" id="KW-0804">Transcription</keyword>
<evidence type="ECO:0000313" key="7">
    <source>
        <dbReference type="Proteomes" id="UP001060504"/>
    </source>
</evidence>
<keyword evidence="2 4" id="KW-0238">DNA-binding</keyword>
<comment type="caution">
    <text evidence="6">The sequence shown here is derived from an EMBL/GenBank/DDBJ whole genome shotgun (WGS) entry which is preliminary data.</text>
</comment>
<name>A0ABQ4V2B5_9MYCO</name>
<dbReference type="Pfam" id="PF00440">
    <property type="entry name" value="TetR_N"/>
    <property type="match status" value="1"/>
</dbReference>
<dbReference type="InterPro" id="IPR023772">
    <property type="entry name" value="DNA-bd_HTH_TetR-type_CS"/>
</dbReference>
<evidence type="ECO:0000313" key="6">
    <source>
        <dbReference type="EMBL" id="GJF08052.1"/>
    </source>
</evidence>
<organism evidence="6 7">
    <name type="scientific">Mycolicibacterium cyprinidarum</name>
    <dbReference type="NCBI Taxonomy" id="2860311"/>
    <lineage>
        <taxon>Bacteria</taxon>
        <taxon>Bacillati</taxon>
        <taxon>Actinomycetota</taxon>
        <taxon>Actinomycetes</taxon>
        <taxon>Mycobacteriales</taxon>
        <taxon>Mycobacteriaceae</taxon>
        <taxon>Mycolicibacterium</taxon>
    </lineage>
</organism>